<gene>
    <name evidence="1" type="ORF">Q9K02_01545</name>
</gene>
<protein>
    <submittedName>
        <fullName evidence="1">Uncharacterized protein</fullName>
    </submittedName>
</protein>
<proteinExistence type="predicted"/>
<organism evidence="1 2">
    <name type="scientific">Qipengyuania profundimaris</name>
    <dbReference type="NCBI Taxonomy" id="3067652"/>
    <lineage>
        <taxon>Bacteria</taxon>
        <taxon>Pseudomonadati</taxon>
        <taxon>Pseudomonadota</taxon>
        <taxon>Alphaproteobacteria</taxon>
        <taxon>Sphingomonadales</taxon>
        <taxon>Erythrobacteraceae</taxon>
        <taxon>Qipengyuania</taxon>
    </lineage>
</organism>
<accession>A0ABT9HL00</accession>
<dbReference type="EMBL" id="JAVAIM010000001">
    <property type="protein sequence ID" value="MDP4573822.1"/>
    <property type="molecule type" value="Genomic_DNA"/>
</dbReference>
<dbReference type="RefSeq" id="WP_305931289.1">
    <property type="nucleotide sequence ID" value="NZ_JAVAIM010000001.1"/>
</dbReference>
<sequence length="192" mass="20184">MATIAMGSDEVGGFLAGLPQALAPIETYFRSKAESGVWADKRSGALMAGHRPDKGAAAFDAIVFPPAPAMSRVAEPPPLSGLYKALNGGFFGRLSIFGRVGKFSRTMRNPLDSAMAEVWKANYAPCSSDCSLFASENVSETGQVGYFVSGAGEITGRGKLKSSAPAEAGRWETIAEWLEDRLPVDGGDPTGF</sequence>
<evidence type="ECO:0000313" key="1">
    <source>
        <dbReference type="EMBL" id="MDP4573822.1"/>
    </source>
</evidence>
<name>A0ABT9HL00_9SPHN</name>
<dbReference type="Proteomes" id="UP001240639">
    <property type="component" value="Unassembled WGS sequence"/>
</dbReference>
<keyword evidence="2" id="KW-1185">Reference proteome</keyword>
<evidence type="ECO:0000313" key="2">
    <source>
        <dbReference type="Proteomes" id="UP001240639"/>
    </source>
</evidence>
<comment type="caution">
    <text evidence="1">The sequence shown here is derived from an EMBL/GenBank/DDBJ whole genome shotgun (WGS) entry which is preliminary data.</text>
</comment>
<reference evidence="1 2" key="1">
    <citation type="submission" date="2023-08" db="EMBL/GenBank/DDBJ databases">
        <title>genomic of G39.</title>
        <authorList>
            <person name="Wang Y."/>
        </authorList>
    </citation>
    <scope>NUCLEOTIDE SEQUENCE [LARGE SCALE GENOMIC DNA]</scope>
    <source>
        <strain evidence="1 2">G39</strain>
    </source>
</reference>